<dbReference type="EMBL" id="CAEZWH010000036">
    <property type="protein sequence ID" value="CAB4648011.1"/>
    <property type="molecule type" value="Genomic_DNA"/>
</dbReference>
<dbReference type="EMBL" id="CAEZYG010000005">
    <property type="protein sequence ID" value="CAB4702254.1"/>
    <property type="molecule type" value="Genomic_DNA"/>
</dbReference>
<proteinExistence type="predicted"/>
<dbReference type="EMBL" id="CAEZWB010000002">
    <property type="protein sequence ID" value="CAB4638894.1"/>
    <property type="molecule type" value="Genomic_DNA"/>
</dbReference>
<reference evidence="2" key="2">
    <citation type="submission" date="2020-05" db="EMBL/GenBank/DDBJ databases">
        <authorList>
            <person name="Chiriac C."/>
            <person name="Salcher M."/>
            <person name="Ghai R."/>
            <person name="Kavagutti S V."/>
        </authorList>
    </citation>
    <scope>NUCLEOTIDE SEQUENCE</scope>
</reference>
<evidence type="ECO:0000313" key="6">
    <source>
        <dbReference type="EMBL" id="KGA17356.1"/>
    </source>
</evidence>
<protein>
    <submittedName>
        <fullName evidence="2">Unannotated protein</fullName>
    </submittedName>
</protein>
<feature type="coiled-coil region" evidence="1">
    <location>
        <begin position="288"/>
        <end position="357"/>
    </location>
</feature>
<name>A0A094QRR0_9ZZZZ</name>
<evidence type="ECO:0000313" key="2">
    <source>
        <dbReference type="EMBL" id="CAB4638894.1"/>
    </source>
</evidence>
<sequence length="508" mass="56708">MITTYAMSLPTKKWTEDTRKSSVDVIQAWLQRHFAADRMPANVRVRVRHSPEDEVFRVEISETFKQTGALRSTTITVAPHRGQLVFGIRVRQLPGKDAIVPRRHVEAPPKPLLQLGVEMSRLLEVYDAERRVAPTVRIVNTADEGQALGADSLDALSRRLPIIVEYTFGKTVESSLTGALAHDLIGIAHIAHVNSPDALKAFNAYCASTMLSEQYITIVWPVPVQASILTTSQPKREQIAAMIFDASSMQPELPLQAPPRASLSRQSPPTAIAEPQVGADIATLKKTIDILQQQIEEHRFHIDQLDELLAESDEQNDALIDDIEEFESEIDTMRADNVRLRENLDAITLQKLDLEAELDRKAPGAIPRTVLDAVHKAFKECTNLIFLDSAFKTADVLQGPNPERVLNDLRKLDKVVQAWRANAFSSAGLGSYMRDEYNLDYAANISEDTAQKYAGYYTVVYDGKPVLLGAHLRRGKNQSLIRIYMHIDSANKKIVIGKVDRHGPDRTS</sequence>
<reference evidence="6" key="1">
    <citation type="submission" date="2014-06" db="EMBL/GenBank/DDBJ databases">
        <title>Key roles for freshwater Actinobacteria revealed by deep metagenomic sequencing.</title>
        <authorList>
            <person name="Ghai R."/>
            <person name="Mizuno C.M."/>
            <person name="Picazo A."/>
            <person name="Camacho A."/>
            <person name="Rodriguez-Valera F."/>
        </authorList>
    </citation>
    <scope>NUCLEOTIDE SEQUENCE</scope>
</reference>
<dbReference type="EMBL" id="CAEZZM010000002">
    <property type="protein sequence ID" value="CAB4752754.1"/>
    <property type="molecule type" value="Genomic_DNA"/>
</dbReference>
<accession>A0A094QRR0</accession>
<gene>
    <name evidence="6" type="ORF">GM51_10630</name>
    <name evidence="2" type="ORF">UFOPK2166_00028</name>
    <name evidence="3" type="ORF">UFOPK2195_00308</name>
    <name evidence="4" type="ORF">UFOPK2657_00068</name>
    <name evidence="5" type="ORF">UFOPK2872_00053</name>
</gene>
<evidence type="ECO:0000313" key="3">
    <source>
        <dbReference type="EMBL" id="CAB4648011.1"/>
    </source>
</evidence>
<dbReference type="AlphaFoldDB" id="A0A094QRR0"/>
<organism evidence="6">
    <name type="scientific">freshwater metagenome</name>
    <dbReference type="NCBI Taxonomy" id="449393"/>
    <lineage>
        <taxon>unclassified sequences</taxon>
        <taxon>metagenomes</taxon>
        <taxon>ecological metagenomes</taxon>
    </lineage>
</organism>
<evidence type="ECO:0000313" key="4">
    <source>
        <dbReference type="EMBL" id="CAB4702254.1"/>
    </source>
</evidence>
<dbReference type="EMBL" id="JNSL01000063">
    <property type="protein sequence ID" value="KGA17356.1"/>
    <property type="molecule type" value="Genomic_DNA"/>
</dbReference>
<keyword evidence="1" id="KW-0175">Coiled coil</keyword>
<evidence type="ECO:0000256" key="1">
    <source>
        <dbReference type="SAM" id="Coils"/>
    </source>
</evidence>
<evidence type="ECO:0000313" key="5">
    <source>
        <dbReference type="EMBL" id="CAB4752754.1"/>
    </source>
</evidence>